<dbReference type="SUPFAM" id="SSF48726">
    <property type="entry name" value="Immunoglobulin"/>
    <property type="match status" value="1"/>
</dbReference>
<dbReference type="InterPro" id="IPR050199">
    <property type="entry name" value="IgHV"/>
</dbReference>
<organism evidence="5 6">
    <name type="scientific">Meleagris gallopavo</name>
    <name type="common">Wild turkey</name>
    <dbReference type="NCBI Taxonomy" id="9103"/>
    <lineage>
        <taxon>Eukaryota</taxon>
        <taxon>Metazoa</taxon>
        <taxon>Chordata</taxon>
        <taxon>Craniata</taxon>
        <taxon>Vertebrata</taxon>
        <taxon>Euteleostomi</taxon>
        <taxon>Archelosauria</taxon>
        <taxon>Archosauria</taxon>
        <taxon>Dinosauria</taxon>
        <taxon>Saurischia</taxon>
        <taxon>Theropoda</taxon>
        <taxon>Coelurosauria</taxon>
        <taxon>Aves</taxon>
        <taxon>Neognathae</taxon>
        <taxon>Galloanserae</taxon>
        <taxon>Galliformes</taxon>
        <taxon>Phasianidae</taxon>
        <taxon>Meleagridinae</taxon>
        <taxon>Meleagris</taxon>
    </lineage>
</organism>
<evidence type="ECO:0000256" key="2">
    <source>
        <dbReference type="ARBA" id="ARBA00023130"/>
    </source>
</evidence>
<dbReference type="InParanoid" id="A0A803YLL5"/>
<keyword evidence="3" id="KW-1280">Immunoglobulin</keyword>
<keyword evidence="1" id="KW-0391">Immunity</keyword>
<dbReference type="InterPro" id="IPR013783">
    <property type="entry name" value="Ig-like_fold"/>
</dbReference>
<keyword evidence="6" id="KW-1185">Reference proteome</keyword>
<evidence type="ECO:0000259" key="4">
    <source>
        <dbReference type="SMART" id="SM00406"/>
    </source>
</evidence>
<evidence type="ECO:0000256" key="3">
    <source>
        <dbReference type="ARBA" id="ARBA00043265"/>
    </source>
</evidence>
<reference evidence="5" key="2">
    <citation type="submission" date="2025-08" db="UniProtKB">
        <authorList>
            <consortium name="Ensembl"/>
        </authorList>
    </citation>
    <scope>IDENTIFICATION</scope>
</reference>
<sequence>GGLQTPRGGSGFTFSDHGMGWIRQAPGKGLESIAAIDTGGWTGYGVAVKGRATISRDNGQSTVKLQLNSLRAEDTATYFCVRSRDGHGTDHPARIDGTAGILVSPSERLYTANPFLVNSDSGVCGGALKH</sequence>
<dbReference type="Proteomes" id="UP000001645">
    <property type="component" value="Chromosome Z"/>
</dbReference>
<reference evidence="5 6" key="1">
    <citation type="journal article" date="2010" name="PLoS Biol.">
        <title>Multi-platform next-generation sequencing of the domestic turkey (Meleagris gallopavo): genome assembly and analysis.</title>
        <authorList>
            <person name="Dalloul R.A."/>
            <person name="Long J.A."/>
            <person name="Zimin A.V."/>
            <person name="Aslam L."/>
            <person name="Beal K."/>
            <person name="Blomberg L.A."/>
            <person name="Bouffard P."/>
            <person name="Burt D.W."/>
            <person name="Crasta O."/>
            <person name="Crooijmans R.P."/>
            <person name="Cooper K."/>
            <person name="Coulombe R.A."/>
            <person name="De S."/>
            <person name="Delany M.E."/>
            <person name="Dodgson J.B."/>
            <person name="Dong J.J."/>
            <person name="Evans C."/>
            <person name="Frederickson K.M."/>
            <person name="Flicek P."/>
            <person name="Florea L."/>
            <person name="Folkerts O."/>
            <person name="Groenen M.A."/>
            <person name="Harkins T.T."/>
            <person name="Herrero J."/>
            <person name="Hoffmann S."/>
            <person name="Megens H.J."/>
            <person name="Jiang A."/>
            <person name="de Jong P."/>
            <person name="Kaiser P."/>
            <person name="Kim H."/>
            <person name="Kim K.W."/>
            <person name="Kim S."/>
            <person name="Langenberger D."/>
            <person name="Lee M.K."/>
            <person name="Lee T."/>
            <person name="Mane S."/>
            <person name="Marcais G."/>
            <person name="Marz M."/>
            <person name="McElroy A.P."/>
            <person name="Modise T."/>
            <person name="Nefedov M."/>
            <person name="Notredame C."/>
            <person name="Paton I.R."/>
            <person name="Payne W.S."/>
            <person name="Pertea G."/>
            <person name="Prickett D."/>
            <person name="Puiu D."/>
            <person name="Qioa D."/>
            <person name="Raineri E."/>
            <person name="Ruffier M."/>
            <person name="Salzberg S.L."/>
            <person name="Schatz M.C."/>
            <person name="Scheuring C."/>
            <person name="Schmidt C.J."/>
            <person name="Schroeder S."/>
            <person name="Searle S.M."/>
            <person name="Smith E.J."/>
            <person name="Smith J."/>
            <person name="Sonstegard T.S."/>
            <person name="Stadler P.F."/>
            <person name="Tafer H."/>
            <person name="Tu Z.J."/>
            <person name="Van Tassell C.P."/>
            <person name="Vilella A.J."/>
            <person name="Williams K.P."/>
            <person name="Yorke J.A."/>
            <person name="Zhang L."/>
            <person name="Zhang H.B."/>
            <person name="Zhang X."/>
            <person name="Zhang Y."/>
            <person name="Reed K.M."/>
        </authorList>
    </citation>
    <scope>NUCLEOTIDE SEQUENCE [LARGE SCALE GENOMIC DNA]</scope>
</reference>
<dbReference type="GO" id="GO:0019814">
    <property type="term" value="C:immunoglobulin complex"/>
    <property type="evidence" value="ECO:0007669"/>
    <property type="project" value="UniProtKB-KW"/>
</dbReference>
<protein>
    <recommendedName>
        <fullName evidence="4">Immunoglobulin V-set domain-containing protein</fullName>
    </recommendedName>
</protein>
<proteinExistence type="predicted"/>
<dbReference type="Pfam" id="PF07686">
    <property type="entry name" value="V-set"/>
    <property type="match status" value="1"/>
</dbReference>
<evidence type="ECO:0000256" key="1">
    <source>
        <dbReference type="ARBA" id="ARBA00022859"/>
    </source>
</evidence>
<reference evidence="5" key="3">
    <citation type="submission" date="2025-09" db="UniProtKB">
        <authorList>
            <consortium name="Ensembl"/>
        </authorList>
    </citation>
    <scope>IDENTIFICATION</scope>
</reference>
<dbReference type="SMART" id="SM00406">
    <property type="entry name" value="IGv"/>
    <property type="match status" value="1"/>
</dbReference>
<dbReference type="InterPro" id="IPR013106">
    <property type="entry name" value="Ig_V-set"/>
</dbReference>
<dbReference type="AlphaFoldDB" id="A0A803YLL5"/>
<dbReference type="GO" id="GO:0002250">
    <property type="term" value="P:adaptive immune response"/>
    <property type="evidence" value="ECO:0007669"/>
    <property type="project" value="UniProtKB-KW"/>
</dbReference>
<dbReference type="GeneTree" id="ENSGT01050000244936"/>
<dbReference type="Gene3D" id="2.60.40.10">
    <property type="entry name" value="Immunoglobulins"/>
    <property type="match status" value="1"/>
</dbReference>
<accession>A0A803YLL5</accession>
<dbReference type="GO" id="GO:0005576">
    <property type="term" value="C:extracellular region"/>
    <property type="evidence" value="ECO:0007669"/>
    <property type="project" value="UniProtKB-ARBA"/>
</dbReference>
<dbReference type="Ensembl" id="ENSMGAT00000029745.1">
    <property type="protein sequence ID" value="ENSMGAP00000032663.1"/>
    <property type="gene ID" value="ENSMGAG00000018869.1"/>
</dbReference>
<dbReference type="PANTHER" id="PTHR23266">
    <property type="entry name" value="IMMUNOGLOBULIN HEAVY CHAIN"/>
    <property type="match status" value="1"/>
</dbReference>
<keyword evidence="2" id="KW-1064">Adaptive immunity</keyword>
<name>A0A803YLL5_MELGA</name>
<feature type="domain" description="Immunoglobulin V-set" evidence="4">
    <location>
        <begin position="8"/>
        <end position="82"/>
    </location>
</feature>
<dbReference type="InterPro" id="IPR036179">
    <property type="entry name" value="Ig-like_dom_sf"/>
</dbReference>
<evidence type="ECO:0000313" key="6">
    <source>
        <dbReference type="Proteomes" id="UP000001645"/>
    </source>
</evidence>
<evidence type="ECO:0000313" key="5">
    <source>
        <dbReference type="Ensembl" id="ENSMGAP00000032663.1"/>
    </source>
</evidence>